<protein>
    <submittedName>
        <fullName evidence="2">Detected protein of confused Function</fullName>
    </submittedName>
</protein>
<gene>
    <name evidence="2" type="ORF">F3Y22_tig00008146pilonHSYRG00155</name>
</gene>
<dbReference type="EMBL" id="VEPZ02000403">
    <property type="protein sequence ID" value="KAE8725758.1"/>
    <property type="molecule type" value="Genomic_DNA"/>
</dbReference>
<feature type="region of interest" description="Disordered" evidence="1">
    <location>
        <begin position="100"/>
        <end position="120"/>
    </location>
</feature>
<name>A0A6A3CE98_HIBSY</name>
<dbReference type="PANTHER" id="PTHR36775">
    <property type="entry name" value="LYR MOTIF PROTEIN"/>
    <property type="match status" value="1"/>
</dbReference>
<feature type="compositionally biased region" description="Low complexity" evidence="1">
    <location>
        <begin position="107"/>
        <end position="116"/>
    </location>
</feature>
<evidence type="ECO:0000256" key="1">
    <source>
        <dbReference type="SAM" id="MobiDB-lite"/>
    </source>
</evidence>
<dbReference type="Proteomes" id="UP000436088">
    <property type="component" value="Unassembled WGS sequence"/>
</dbReference>
<evidence type="ECO:0000313" key="2">
    <source>
        <dbReference type="EMBL" id="KAE8725758.1"/>
    </source>
</evidence>
<evidence type="ECO:0000313" key="3">
    <source>
        <dbReference type="Proteomes" id="UP000436088"/>
    </source>
</evidence>
<keyword evidence="3" id="KW-1185">Reference proteome</keyword>
<organism evidence="2 3">
    <name type="scientific">Hibiscus syriacus</name>
    <name type="common">Rose of Sharon</name>
    <dbReference type="NCBI Taxonomy" id="106335"/>
    <lineage>
        <taxon>Eukaryota</taxon>
        <taxon>Viridiplantae</taxon>
        <taxon>Streptophyta</taxon>
        <taxon>Embryophyta</taxon>
        <taxon>Tracheophyta</taxon>
        <taxon>Spermatophyta</taxon>
        <taxon>Magnoliopsida</taxon>
        <taxon>eudicotyledons</taxon>
        <taxon>Gunneridae</taxon>
        <taxon>Pentapetalae</taxon>
        <taxon>rosids</taxon>
        <taxon>malvids</taxon>
        <taxon>Malvales</taxon>
        <taxon>Malvaceae</taxon>
        <taxon>Malvoideae</taxon>
        <taxon>Hibiscus</taxon>
    </lineage>
</organism>
<sequence length="176" mass="20309">MSHKALDPHYSIDTCTFHLHSWRSFHLQQIVDSSYPQYTPSKLSSTNGFHPKRHCFSDRTISFCIDLSKLTLLDEDNNNNNPNSANPKRSSFRLFARKKNRHHRGLRSVSGRSSNRSRTRMCNSVGTSTAYGMCLDFLMAMGTDSSEELFGNGISLCLIIINRRRRRRLLRRPSQE</sequence>
<comment type="caution">
    <text evidence="2">The sequence shown here is derived from an EMBL/GenBank/DDBJ whole genome shotgun (WGS) entry which is preliminary data.</text>
</comment>
<accession>A0A6A3CE98</accession>
<dbReference type="PANTHER" id="PTHR36775:SF1">
    <property type="entry name" value="LYR MOTIF PROTEIN"/>
    <property type="match status" value="1"/>
</dbReference>
<proteinExistence type="predicted"/>
<dbReference type="AlphaFoldDB" id="A0A6A3CE98"/>
<reference evidence="2" key="1">
    <citation type="submission" date="2019-09" db="EMBL/GenBank/DDBJ databases">
        <title>Draft genome information of white flower Hibiscus syriacus.</title>
        <authorList>
            <person name="Kim Y.-M."/>
        </authorList>
    </citation>
    <scope>NUCLEOTIDE SEQUENCE [LARGE SCALE GENOMIC DNA]</scope>
    <source>
        <strain evidence="2">YM2019G1</strain>
    </source>
</reference>